<evidence type="ECO:0000256" key="1">
    <source>
        <dbReference type="ARBA" id="ARBA00022690"/>
    </source>
</evidence>
<dbReference type="GO" id="GO:0005615">
    <property type="term" value="C:extracellular space"/>
    <property type="evidence" value="ECO:0007669"/>
    <property type="project" value="InterPro"/>
</dbReference>
<dbReference type="PANTHER" id="PTHR11461:SF342">
    <property type="entry name" value="SERINE PROTEASE INHIBITOR 28DC"/>
    <property type="match status" value="1"/>
</dbReference>
<dbReference type="InterPro" id="IPR036186">
    <property type="entry name" value="Serpin_sf"/>
</dbReference>
<dbReference type="Pfam" id="PF00079">
    <property type="entry name" value="Serpin"/>
    <property type="match status" value="1"/>
</dbReference>
<dbReference type="InterPro" id="IPR023795">
    <property type="entry name" value="Serpin_CS"/>
</dbReference>
<keyword evidence="7" id="KW-1185">Reference proteome</keyword>
<dbReference type="GO" id="GO:0004867">
    <property type="term" value="F:serine-type endopeptidase inhibitor activity"/>
    <property type="evidence" value="ECO:0007669"/>
    <property type="project" value="UniProtKB-KW"/>
</dbReference>
<dbReference type="SMART" id="SM00093">
    <property type="entry name" value="SERPIN"/>
    <property type="match status" value="1"/>
</dbReference>
<evidence type="ECO:0000256" key="3">
    <source>
        <dbReference type="RuleBase" id="RU000411"/>
    </source>
</evidence>
<dbReference type="InterPro" id="IPR042178">
    <property type="entry name" value="Serpin_sf_1"/>
</dbReference>
<comment type="caution">
    <text evidence="6">The sequence shown here is derived from an EMBL/GenBank/DDBJ whole genome shotgun (WGS) entry which is preliminary data.</text>
</comment>
<feature type="domain" description="Serpin" evidence="5">
    <location>
        <begin position="97"/>
        <end position="471"/>
    </location>
</feature>
<evidence type="ECO:0000256" key="4">
    <source>
        <dbReference type="SAM" id="SignalP"/>
    </source>
</evidence>
<dbReference type="Gene3D" id="3.30.497.10">
    <property type="entry name" value="Antithrombin, subunit I, domain 2"/>
    <property type="match status" value="1"/>
</dbReference>
<reference evidence="6 7" key="1">
    <citation type="submission" date="2024-05" db="EMBL/GenBank/DDBJ databases">
        <authorList>
            <person name="Wallberg A."/>
        </authorList>
    </citation>
    <scope>NUCLEOTIDE SEQUENCE [LARGE SCALE GENOMIC DNA]</scope>
</reference>
<evidence type="ECO:0000313" key="6">
    <source>
        <dbReference type="EMBL" id="CAL4062331.1"/>
    </source>
</evidence>
<dbReference type="InterPro" id="IPR023796">
    <property type="entry name" value="Serpin_dom"/>
</dbReference>
<gene>
    <name evidence="6" type="ORF">MNOR_LOCUS2630</name>
</gene>
<keyword evidence="1" id="KW-0646">Protease inhibitor</keyword>
<protein>
    <recommendedName>
        <fullName evidence="5">Serpin domain-containing protein</fullName>
    </recommendedName>
</protein>
<proteinExistence type="inferred from homology"/>
<evidence type="ECO:0000313" key="7">
    <source>
        <dbReference type="Proteomes" id="UP001497623"/>
    </source>
</evidence>
<organism evidence="6 7">
    <name type="scientific">Meganyctiphanes norvegica</name>
    <name type="common">Northern krill</name>
    <name type="synonym">Thysanopoda norvegica</name>
    <dbReference type="NCBI Taxonomy" id="48144"/>
    <lineage>
        <taxon>Eukaryota</taxon>
        <taxon>Metazoa</taxon>
        <taxon>Ecdysozoa</taxon>
        <taxon>Arthropoda</taxon>
        <taxon>Crustacea</taxon>
        <taxon>Multicrustacea</taxon>
        <taxon>Malacostraca</taxon>
        <taxon>Eumalacostraca</taxon>
        <taxon>Eucarida</taxon>
        <taxon>Euphausiacea</taxon>
        <taxon>Euphausiidae</taxon>
        <taxon>Meganyctiphanes</taxon>
    </lineage>
</organism>
<name>A0AAV2PN86_MEGNR</name>
<feature type="chain" id="PRO_5043797110" description="Serpin domain-containing protein" evidence="4">
    <location>
        <begin position="29"/>
        <end position="477"/>
    </location>
</feature>
<dbReference type="Proteomes" id="UP001497623">
    <property type="component" value="Unassembled WGS sequence"/>
</dbReference>
<feature type="signal peptide" evidence="4">
    <location>
        <begin position="1"/>
        <end position="28"/>
    </location>
</feature>
<evidence type="ECO:0000259" key="5">
    <source>
        <dbReference type="SMART" id="SM00093"/>
    </source>
</evidence>
<keyword evidence="2" id="KW-0722">Serine protease inhibitor</keyword>
<dbReference type="Gene3D" id="2.30.39.10">
    <property type="entry name" value="Alpha-1-antitrypsin, domain 1"/>
    <property type="match status" value="1"/>
</dbReference>
<dbReference type="AlphaFoldDB" id="A0AAV2PN86"/>
<sequence>MSLVHTKAPLFAFLLSLMVLVHFLGSSALPAATPILLGTGRRPGNQDQPRARRVLEVLGRTLREVTRLETSNSSGGNNMVSSSTSTKFSMAQFEFTLDLYLAFVRVVECREENIIFSPVSIATVLAPLLLTADWTSQIAQQLKHVLHYHDLTQEEVAEIQSTLLATLAHTYYHRSLRTAITILLQKGVANGEIEELNRYLDGGVHEMDFGNHSSSLSFVNQLVWRETRGSVDNTLVSAPPVEAVALAVVAVFFSGQWLQKFDHNLTFDKGLFYLNTEDRFEIPMMVGKYKLPLGYDPELEVRILELPYEDKRVSMFILLPDHPDHGLAHLEANITSENIKSIFSTLKEETVNLRLPRFRVDVTPPLAAALQSMGLTEVIAHHWNGNSETPSSKDDARNYDPHSDIFLSDVVHRVVLEVRESGGEISKLTSEVNERIGTFGDKYFEVDHPFIFFLWDYLTSSILVMGRIVRPTPIIET</sequence>
<dbReference type="InterPro" id="IPR000215">
    <property type="entry name" value="Serpin_fam"/>
</dbReference>
<accession>A0AAV2PN86</accession>
<keyword evidence="4" id="KW-0732">Signal</keyword>
<dbReference type="InterPro" id="IPR042185">
    <property type="entry name" value="Serpin_sf_2"/>
</dbReference>
<dbReference type="PROSITE" id="PS00284">
    <property type="entry name" value="SERPIN"/>
    <property type="match status" value="1"/>
</dbReference>
<evidence type="ECO:0000256" key="2">
    <source>
        <dbReference type="ARBA" id="ARBA00022900"/>
    </source>
</evidence>
<dbReference type="EMBL" id="CAXKWB010000822">
    <property type="protein sequence ID" value="CAL4062331.1"/>
    <property type="molecule type" value="Genomic_DNA"/>
</dbReference>
<dbReference type="SUPFAM" id="SSF56574">
    <property type="entry name" value="Serpins"/>
    <property type="match status" value="1"/>
</dbReference>
<dbReference type="CDD" id="cd00172">
    <property type="entry name" value="serpin"/>
    <property type="match status" value="1"/>
</dbReference>
<comment type="similarity">
    <text evidence="3">Belongs to the serpin family.</text>
</comment>
<dbReference type="PANTHER" id="PTHR11461">
    <property type="entry name" value="SERINE PROTEASE INHIBITOR, SERPIN"/>
    <property type="match status" value="1"/>
</dbReference>